<dbReference type="RefSeq" id="WP_115492168.1">
    <property type="nucleotide sequence ID" value="NZ_JACHWW010000001.1"/>
</dbReference>
<dbReference type="EC" id="5.3.1.6" evidence="6"/>
<feature type="binding site" evidence="4">
    <location>
        <begin position="66"/>
        <end position="70"/>
    </location>
    <ligand>
        <name>D-ribulose 5-phosphate</name>
        <dbReference type="ChEBI" id="CHEBI:58121"/>
    </ligand>
</feature>
<dbReference type="Gene3D" id="3.40.1400.10">
    <property type="entry name" value="Sugar-phosphate isomerase, RpiB/LacA/LacB"/>
    <property type="match status" value="1"/>
</dbReference>
<dbReference type="NCBIfam" id="TIGR00689">
    <property type="entry name" value="rpiB_lacA_lacB"/>
    <property type="match status" value="1"/>
</dbReference>
<feature type="binding site" evidence="4">
    <location>
        <position position="99"/>
    </location>
    <ligand>
        <name>D-ribulose 5-phosphate</name>
        <dbReference type="ChEBI" id="CHEBI:58121"/>
    </ligand>
</feature>
<name>A0A395LMR5_9SPHN</name>
<protein>
    <submittedName>
        <fullName evidence="6">Ribose 5-phosphate isomerase B</fullName>
        <ecNumber evidence="6">5.3.1.6</ecNumber>
    </submittedName>
</protein>
<proteinExistence type="inferred from homology"/>
<evidence type="ECO:0000256" key="2">
    <source>
        <dbReference type="ARBA" id="ARBA00023235"/>
    </source>
</evidence>
<accession>A0A395LMR5</accession>
<keyword evidence="7" id="KW-1185">Reference proteome</keyword>
<dbReference type="PANTHER" id="PTHR30345">
    <property type="entry name" value="RIBOSE-5-PHOSPHATE ISOMERASE B"/>
    <property type="match status" value="1"/>
</dbReference>
<dbReference type="InterPro" id="IPR003500">
    <property type="entry name" value="RpiB_LacA_LacB"/>
</dbReference>
<organism evidence="6 7">
    <name type="scientific">Alteriqipengyuania lutimaris</name>
    <dbReference type="NCBI Taxonomy" id="1538146"/>
    <lineage>
        <taxon>Bacteria</taxon>
        <taxon>Pseudomonadati</taxon>
        <taxon>Pseudomonadota</taxon>
        <taxon>Alphaproteobacteria</taxon>
        <taxon>Sphingomonadales</taxon>
        <taxon>Erythrobacteraceae</taxon>
        <taxon>Alteriqipengyuania</taxon>
    </lineage>
</organism>
<feature type="binding site" evidence="4">
    <location>
        <position position="109"/>
    </location>
    <ligand>
        <name>D-ribulose 5-phosphate</name>
        <dbReference type="ChEBI" id="CHEBI:58121"/>
    </ligand>
</feature>
<reference evidence="6 7" key="1">
    <citation type="submission" date="2018-07" db="EMBL/GenBank/DDBJ databases">
        <title>Erythrobacter nanhaiensis sp. nov., a novel member of the genus Erythrobacter isolated from the South China Sea.</title>
        <authorList>
            <person name="Chen X."/>
            <person name="Liu J."/>
        </authorList>
    </citation>
    <scope>NUCLEOTIDE SEQUENCE [LARGE SCALE GENOMIC DNA]</scope>
    <source>
        <strain evidence="6 7">S-5</strain>
    </source>
</reference>
<evidence type="ECO:0000313" key="6">
    <source>
        <dbReference type="EMBL" id="RDS77939.1"/>
    </source>
</evidence>
<comment type="caution">
    <text evidence="6">The sequence shown here is derived from an EMBL/GenBank/DDBJ whole genome shotgun (WGS) entry which is preliminary data.</text>
</comment>
<evidence type="ECO:0000313" key="7">
    <source>
        <dbReference type="Proteomes" id="UP000254101"/>
    </source>
</evidence>
<keyword evidence="2 6" id="KW-0413">Isomerase</keyword>
<dbReference type="SUPFAM" id="SSF89623">
    <property type="entry name" value="Ribose/Galactose isomerase RpiB/AlsB"/>
    <property type="match status" value="1"/>
</dbReference>
<dbReference type="PIRSF" id="PIRSF005384">
    <property type="entry name" value="RpiB_LacA_B"/>
    <property type="match status" value="1"/>
</dbReference>
<feature type="binding site" evidence="4">
    <location>
        <position position="136"/>
    </location>
    <ligand>
        <name>D-ribulose 5-phosphate</name>
        <dbReference type="ChEBI" id="CHEBI:58121"/>
    </ligand>
</feature>
<dbReference type="GO" id="GO:0004751">
    <property type="term" value="F:ribose-5-phosphate isomerase activity"/>
    <property type="evidence" value="ECO:0007669"/>
    <property type="project" value="UniProtKB-EC"/>
</dbReference>
<dbReference type="OrthoDB" id="1778624at2"/>
<dbReference type="Pfam" id="PF02502">
    <property type="entry name" value="LacAB_rpiB"/>
    <property type="match status" value="1"/>
</dbReference>
<dbReference type="PANTHER" id="PTHR30345:SF0">
    <property type="entry name" value="DNA DAMAGE-REPAIR_TOLERATION PROTEIN DRT102"/>
    <property type="match status" value="1"/>
</dbReference>
<evidence type="ECO:0000256" key="1">
    <source>
        <dbReference type="ARBA" id="ARBA00008754"/>
    </source>
</evidence>
<dbReference type="NCBIfam" id="TIGR01120">
    <property type="entry name" value="rpiB"/>
    <property type="match status" value="1"/>
</dbReference>
<evidence type="ECO:0000256" key="5">
    <source>
        <dbReference type="SAM" id="MobiDB-lite"/>
    </source>
</evidence>
<evidence type="ECO:0000256" key="4">
    <source>
        <dbReference type="PIRSR" id="PIRSR005384-2"/>
    </source>
</evidence>
<feature type="active site" description="Proton donor" evidence="3">
    <location>
        <position position="98"/>
    </location>
</feature>
<dbReference type="EMBL" id="QRBB01000001">
    <property type="protein sequence ID" value="RDS77939.1"/>
    <property type="molecule type" value="Genomic_DNA"/>
</dbReference>
<evidence type="ECO:0000256" key="3">
    <source>
        <dbReference type="PIRSR" id="PIRSR005384-1"/>
    </source>
</evidence>
<sequence length="154" mass="16234">MRIAIASDHAAIEMKAALHEWLVEKGHEVADLGPADGERVDYPDYGYKLASVVADGTAMRGIALCGSGLGISMSVNRNPNCRCAMVSEPTSARLAREHNDANVIAMGARLIGIEQAKACVQTFLETAFEGGRHQGRVDKLSAPPATATPTSESA</sequence>
<feature type="binding site" evidence="4">
    <location>
        <begin position="8"/>
        <end position="9"/>
    </location>
    <ligand>
        <name>D-ribulose 5-phosphate</name>
        <dbReference type="ChEBI" id="CHEBI:58121"/>
    </ligand>
</feature>
<dbReference type="NCBIfam" id="NF004051">
    <property type="entry name" value="PRK05571.1"/>
    <property type="match status" value="1"/>
</dbReference>
<dbReference type="InterPro" id="IPR036569">
    <property type="entry name" value="RpiB_LacA_LacB_sf"/>
</dbReference>
<gene>
    <name evidence="6" type="primary">rpiB</name>
    <name evidence="6" type="ORF">DL238_10235</name>
</gene>
<dbReference type="AlphaFoldDB" id="A0A395LMR5"/>
<dbReference type="Proteomes" id="UP000254101">
    <property type="component" value="Unassembled WGS sequence"/>
</dbReference>
<comment type="similarity">
    <text evidence="1">Belongs to the LacAB/RpiB family.</text>
</comment>
<feature type="active site" description="Proton acceptor" evidence="3">
    <location>
        <position position="65"/>
    </location>
</feature>
<feature type="region of interest" description="Disordered" evidence="5">
    <location>
        <begin position="135"/>
        <end position="154"/>
    </location>
</feature>
<dbReference type="GO" id="GO:0005975">
    <property type="term" value="P:carbohydrate metabolic process"/>
    <property type="evidence" value="ECO:0007669"/>
    <property type="project" value="InterPro"/>
</dbReference>
<feature type="binding site" evidence="4">
    <location>
        <position position="132"/>
    </location>
    <ligand>
        <name>D-ribulose 5-phosphate</name>
        <dbReference type="ChEBI" id="CHEBI:58121"/>
    </ligand>
</feature>
<dbReference type="InterPro" id="IPR004785">
    <property type="entry name" value="RpiB"/>
</dbReference>